<protein>
    <submittedName>
        <fullName evidence="3">Uncharacterized protein</fullName>
    </submittedName>
</protein>
<feature type="compositionally biased region" description="Low complexity" evidence="1">
    <location>
        <begin position="31"/>
        <end position="59"/>
    </location>
</feature>
<comment type="caution">
    <text evidence="3">The sequence shown here is derived from an EMBL/GenBank/DDBJ whole genome shotgun (WGS) entry which is preliminary data.</text>
</comment>
<organism evidence="3 4">
    <name type="scientific">Streptomyces smyrnaeus</name>
    <dbReference type="NCBI Taxonomy" id="1387713"/>
    <lineage>
        <taxon>Bacteria</taxon>
        <taxon>Bacillati</taxon>
        <taxon>Actinomycetota</taxon>
        <taxon>Actinomycetes</taxon>
        <taxon>Kitasatosporales</taxon>
        <taxon>Streptomycetaceae</taxon>
        <taxon>Streptomyces</taxon>
    </lineage>
</organism>
<dbReference type="EMBL" id="JAFFZM010000001">
    <property type="protein sequence ID" value="MBO8196846.1"/>
    <property type="molecule type" value="Genomic_DNA"/>
</dbReference>
<feature type="region of interest" description="Disordered" evidence="1">
    <location>
        <begin position="1"/>
        <end position="70"/>
    </location>
</feature>
<feature type="compositionally biased region" description="Basic and acidic residues" evidence="1">
    <location>
        <begin position="60"/>
        <end position="69"/>
    </location>
</feature>
<dbReference type="GeneID" id="96257112"/>
<keyword evidence="2" id="KW-0472">Membrane</keyword>
<gene>
    <name evidence="3" type="ORF">JW613_00750</name>
</gene>
<feature type="compositionally biased region" description="Low complexity" evidence="1">
    <location>
        <begin position="7"/>
        <end position="18"/>
    </location>
</feature>
<accession>A0ABS3XNE6</accession>
<evidence type="ECO:0000256" key="2">
    <source>
        <dbReference type="SAM" id="Phobius"/>
    </source>
</evidence>
<keyword evidence="2" id="KW-0812">Transmembrane</keyword>
<dbReference type="RefSeq" id="WP_209208731.1">
    <property type="nucleotide sequence ID" value="NZ_JAFFZM010000001.1"/>
</dbReference>
<keyword evidence="4" id="KW-1185">Reference proteome</keyword>
<evidence type="ECO:0000313" key="4">
    <source>
        <dbReference type="Proteomes" id="UP000721954"/>
    </source>
</evidence>
<evidence type="ECO:0000313" key="3">
    <source>
        <dbReference type="EMBL" id="MBO8196846.1"/>
    </source>
</evidence>
<feature type="transmembrane region" description="Helical" evidence="2">
    <location>
        <begin position="96"/>
        <end position="115"/>
    </location>
</feature>
<name>A0ABS3XNE6_9ACTN</name>
<sequence length="134" mass="12879">MADPVKNSKGSSANSKAATVTSNAAKGGAQRATKAASGTTAAASRTAAKAGEAANSAGEAAKKKGEAAKDTLVSVGSKAGTAATVGVTAVKERKKITAGAAGGLLVLLAGAFALGRRSARRSAGPLTRLTDGRI</sequence>
<reference evidence="3 4" key="1">
    <citation type="submission" date="2021-02" db="EMBL/GenBank/DDBJ databases">
        <title>Streptomyces spirodelae sp. nov., isolated from duckweed.</title>
        <authorList>
            <person name="Saimee Y."/>
            <person name="Duangmal K."/>
        </authorList>
    </citation>
    <scope>NUCLEOTIDE SEQUENCE [LARGE SCALE GENOMIC DNA]</scope>
    <source>
        <strain evidence="3 4">DSM 42105</strain>
    </source>
</reference>
<proteinExistence type="predicted"/>
<dbReference type="Proteomes" id="UP000721954">
    <property type="component" value="Unassembled WGS sequence"/>
</dbReference>
<keyword evidence="2" id="KW-1133">Transmembrane helix</keyword>
<evidence type="ECO:0000256" key="1">
    <source>
        <dbReference type="SAM" id="MobiDB-lite"/>
    </source>
</evidence>